<feature type="transmembrane region" description="Helical" evidence="6">
    <location>
        <begin position="91"/>
        <end position="117"/>
    </location>
</feature>
<feature type="transmembrane region" description="Helical" evidence="6">
    <location>
        <begin position="123"/>
        <end position="143"/>
    </location>
</feature>
<evidence type="ECO:0000256" key="6">
    <source>
        <dbReference type="SAM" id="Phobius"/>
    </source>
</evidence>
<evidence type="ECO:0000256" key="4">
    <source>
        <dbReference type="ARBA" id="ARBA00022989"/>
    </source>
</evidence>
<keyword evidence="3 6" id="KW-0812">Transmembrane</keyword>
<keyword evidence="2" id="KW-1003">Cell membrane</keyword>
<comment type="subcellular location">
    <subcellularLocation>
        <location evidence="1">Cell membrane</location>
        <topology evidence="1">Multi-pass membrane protein</topology>
    </subcellularLocation>
</comment>
<keyword evidence="5 6" id="KW-0472">Membrane</keyword>
<organism evidence="7">
    <name type="scientific">Mycobacterium sp. (strain MCS)</name>
    <dbReference type="NCBI Taxonomy" id="164756"/>
    <lineage>
        <taxon>Bacteria</taxon>
        <taxon>Bacillati</taxon>
        <taxon>Actinomycetota</taxon>
        <taxon>Actinomycetes</taxon>
        <taxon>Mycobacteriales</taxon>
        <taxon>Mycobacteriaceae</taxon>
        <taxon>Mycobacterium</taxon>
    </lineage>
</organism>
<feature type="transmembrane region" description="Helical" evidence="6">
    <location>
        <begin position="187"/>
        <end position="206"/>
    </location>
</feature>
<evidence type="ECO:0000256" key="3">
    <source>
        <dbReference type="ARBA" id="ARBA00022692"/>
    </source>
</evidence>
<feature type="transmembrane region" description="Helical" evidence="6">
    <location>
        <begin position="50"/>
        <end position="70"/>
    </location>
</feature>
<feature type="transmembrane region" description="Helical" evidence="6">
    <location>
        <begin position="340"/>
        <end position="364"/>
    </location>
</feature>
<evidence type="ECO:0000256" key="2">
    <source>
        <dbReference type="ARBA" id="ARBA00022475"/>
    </source>
</evidence>
<name>A0A5Q5BGP6_MYCSS</name>
<reference evidence="7" key="1">
    <citation type="submission" date="2006-06" db="EMBL/GenBank/DDBJ databases">
        <title>Complete sequence of chromosome of Mycobacterium sp. MCS.</title>
        <authorList>
            <consortium name="US DOE Joint Genome Institute"/>
            <person name="Copeland A."/>
            <person name="Lucas S."/>
            <person name="Lapidus A."/>
            <person name="Barry K."/>
            <person name="Detter J.C."/>
            <person name="Glavina del Rio T."/>
            <person name="Hammon N."/>
            <person name="Israni S."/>
            <person name="Dalin E."/>
            <person name="Tice H."/>
            <person name="Pitluck S."/>
            <person name="Martinez M."/>
            <person name="Schmutz J."/>
            <person name="Larimer F."/>
            <person name="Land M."/>
            <person name="Hauser L."/>
            <person name="Kyrpides N."/>
            <person name="Kim E."/>
            <person name="Miller C.D."/>
            <person name="Hughes J.E."/>
            <person name="Anderson A.J."/>
            <person name="Sims R.C."/>
            <person name="Richardson P."/>
        </authorList>
    </citation>
    <scope>NUCLEOTIDE SEQUENCE [LARGE SCALE GENOMIC DNA]</scope>
    <source>
        <strain evidence="7">MCS</strain>
    </source>
</reference>
<evidence type="ECO:0000256" key="5">
    <source>
        <dbReference type="ARBA" id="ARBA00023136"/>
    </source>
</evidence>
<feature type="transmembrane region" description="Helical" evidence="6">
    <location>
        <begin position="301"/>
        <end position="328"/>
    </location>
</feature>
<dbReference type="EMBL" id="CP000384">
    <property type="protein sequence ID" value="ABG07419.1"/>
    <property type="molecule type" value="Genomic_DNA"/>
</dbReference>
<dbReference type="PANTHER" id="PTHR30250">
    <property type="entry name" value="PST FAMILY PREDICTED COLANIC ACID TRANSPORTER"/>
    <property type="match status" value="1"/>
</dbReference>
<evidence type="ECO:0000313" key="7">
    <source>
        <dbReference type="EMBL" id="ABG07419.1"/>
    </source>
</evidence>
<evidence type="ECO:0000256" key="1">
    <source>
        <dbReference type="ARBA" id="ARBA00004651"/>
    </source>
</evidence>
<feature type="transmembrane region" description="Helical" evidence="6">
    <location>
        <begin position="163"/>
        <end position="181"/>
    </location>
</feature>
<keyword evidence="4 6" id="KW-1133">Transmembrane helix</keyword>
<feature type="transmembrane region" description="Helical" evidence="6">
    <location>
        <begin position="259"/>
        <end position="280"/>
    </location>
</feature>
<dbReference type="InterPro" id="IPR050833">
    <property type="entry name" value="Poly_Biosynth_Transport"/>
</dbReference>
<dbReference type="PANTHER" id="PTHR30250:SF26">
    <property type="entry name" value="PSMA PROTEIN"/>
    <property type="match status" value="1"/>
</dbReference>
<protein>
    <submittedName>
        <fullName evidence="7">Membrane protein involved in the export of O-antigen and teichoic acid-like protein</fullName>
    </submittedName>
</protein>
<proteinExistence type="predicted"/>
<sequence length="443" mass="45143">MTAATSHDRGAHVELRRSFGWRTVAAAGGLLSTLLLTVIVYRTLDARDAAVFFAILAALSIGPLMGRLGLGPNVIRLLAAEGRQDRRRAIASSHLVATALLSMASAPAVAVIATWSLRGQSHYLPVLGLTALAITAESVRLTLSDVFAATGRVRASVATTHHVRSMVVLPLVGIAALTVAAPTLLEVMATYTAVACVQLGIALIGARREVGRRRGAGAASLRGAIASGSKLFTLDLAAFLGLSGTVWLSAIVFEPAAAAQYSAAATLALQVTILESLAALAVTPPAARMWAAGRRDEVVEILSAVATLSTAVTAAAVLVLAIAGPALLGFAYGESMRGAGLLLVIMAAGGLAKTAFGVNITVLIVSGHLTEASRTALAVLAVSVPAAIAAAVVGGPFALAVVSALSLTAIALAQWRCARVTVGMAPRASIRIGRAWQILTTSR</sequence>
<dbReference type="AlphaFoldDB" id="A0A5Q5BGP6"/>
<accession>A0A5Q5BGP6</accession>
<feature type="transmembrane region" description="Helical" evidence="6">
    <location>
        <begin position="376"/>
        <end position="393"/>
    </location>
</feature>
<gene>
    <name evidence="7" type="ordered locus">Mmcs_1307</name>
</gene>
<dbReference type="GO" id="GO:0005886">
    <property type="term" value="C:plasma membrane"/>
    <property type="evidence" value="ECO:0007669"/>
    <property type="project" value="UniProtKB-SubCell"/>
</dbReference>
<dbReference type="KEGG" id="mmc:Mmcs_1307"/>
<feature type="transmembrane region" description="Helical" evidence="6">
    <location>
        <begin position="21"/>
        <end position="44"/>
    </location>
</feature>
<feature type="transmembrane region" description="Helical" evidence="6">
    <location>
        <begin position="231"/>
        <end position="253"/>
    </location>
</feature>